<dbReference type="AlphaFoldDB" id="A0A8I6SES8"/>
<dbReference type="KEGG" id="clec:106674387"/>
<dbReference type="GeneID" id="106674387"/>
<feature type="chain" id="PRO_5035285489" evidence="2">
    <location>
        <begin position="18"/>
        <end position="179"/>
    </location>
</feature>
<dbReference type="InterPro" id="IPR036846">
    <property type="entry name" value="GM2-AP_sf"/>
</dbReference>
<evidence type="ECO:0000256" key="2">
    <source>
        <dbReference type="SAM" id="SignalP"/>
    </source>
</evidence>
<organism evidence="3 4">
    <name type="scientific">Cimex lectularius</name>
    <name type="common">Bed bug</name>
    <name type="synonym">Acanthia lectularia</name>
    <dbReference type="NCBI Taxonomy" id="79782"/>
    <lineage>
        <taxon>Eukaryota</taxon>
        <taxon>Metazoa</taxon>
        <taxon>Ecdysozoa</taxon>
        <taxon>Arthropoda</taxon>
        <taxon>Hexapoda</taxon>
        <taxon>Insecta</taxon>
        <taxon>Pterygota</taxon>
        <taxon>Neoptera</taxon>
        <taxon>Paraneoptera</taxon>
        <taxon>Hemiptera</taxon>
        <taxon>Heteroptera</taxon>
        <taxon>Panheteroptera</taxon>
        <taxon>Cimicomorpha</taxon>
        <taxon>Cimicidae</taxon>
        <taxon>Cimex</taxon>
    </lineage>
</organism>
<sequence>MIVRLLPVLWLISATNASKKIMETRLVNFYQCPDKPNIPVVWKDMVVKRINAKESRLYGEITVSKTIKDMKLLLEMYKCASKSETHTCEYYTSLKLSSVCDKIEKKASPWYQYWNRTELPKTCPVHAGTYAVHGVKVGMDTVFPLFEAYWKFKNKGMNEKGNLLNCFFMEIDIHKRYKL</sequence>
<evidence type="ECO:0000313" key="4">
    <source>
        <dbReference type="Proteomes" id="UP000494040"/>
    </source>
</evidence>
<keyword evidence="4" id="KW-1185">Reference proteome</keyword>
<dbReference type="EnsemblMetazoa" id="XM_014407046.1">
    <property type="protein sequence ID" value="XP_014262532.1"/>
    <property type="gene ID" value="LOC106674387"/>
</dbReference>
<name>A0A8I6SES8_CIMLE</name>
<evidence type="ECO:0000313" key="3">
    <source>
        <dbReference type="EnsemblMetazoa" id="XP_014262532.1"/>
    </source>
</evidence>
<protein>
    <submittedName>
        <fullName evidence="3">Uncharacterized protein</fullName>
    </submittedName>
</protein>
<dbReference type="RefSeq" id="XP_014262532.1">
    <property type="nucleotide sequence ID" value="XM_014407046.1"/>
</dbReference>
<reference evidence="3" key="1">
    <citation type="submission" date="2022-01" db="UniProtKB">
        <authorList>
            <consortium name="EnsemblMetazoa"/>
        </authorList>
    </citation>
    <scope>IDENTIFICATION</scope>
</reference>
<proteinExistence type="predicted"/>
<accession>A0A8I6SES8</accession>
<keyword evidence="1 2" id="KW-0732">Signal</keyword>
<evidence type="ECO:0000256" key="1">
    <source>
        <dbReference type="ARBA" id="ARBA00022729"/>
    </source>
</evidence>
<dbReference type="Proteomes" id="UP000494040">
    <property type="component" value="Unassembled WGS sequence"/>
</dbReference>
<dbReference type="OrthoDB" id="6594689at2759"/>
<feature type="signal peptide" evidence="2">
    <location>
        <begin position="1"/>
        <end position="17"/>
    </location>
</feature>
<dbReference type="Gene3D" id="2.70.220.10">
    <property type="entry name" value="Ganglioside GM2 activator"/>
    <property type="match status" value="1"/>
</dbReference>